<protein>
    <submittedName>
        <fullName evidence="2">Uncharacterized protein</fullName>
    </submittedName>
</protein>
<dbReference type="AlphaFoldDB" id="A0A917G1N0"/>
<evidence type="ECO:0000313" key="2">
    <source>
        <dbReference type="EMBL" id="GGG18442.1"/>
    </source>
</evidence>
<dbReference type="Proteomes" id="UP000644756">
    <property type="component" value="Unassembled WGS sequence"/>
</dbReference>
<keyword evidence="1" id="KW-0812">Transmembrane</keyword>
<evidence type="ECO:0000256" key="1">
    <source>
        <dbReference type="SAM" id="Phobius"/>
    </source>
</evidence>
<feature type="transmembrane region" description="Helical" evidence="1">
    <location>
        <begin position="60"/>
        <end position="82"/>
    </location>
</feature>
<comment type="caution">
    <text evidence="2">The sequence shown here is derived from an EMBL/GenBank/DDBJ whole genome shotgun (WGS) entry which is preliminary data.</text>
</comment>
<sequence>MKDTFKQLAGLFSKSMTIALIAYPLLAAIDHFTEDSFGPFVQYKKLISTIWTFSSHHWEWIAVAVITMILSRGSLSLYAPLAQEIRHNLLEREMTRWLNTPYISPLHHLYMIHPPRWIKWSDKNPFRDTFYQFIVQAFRDVVYRRYDYTEFAPAGKRPTMGEVVPKKAWVNIAIYTLLGAVLLSVSFMGNGLNFFAGYYKFMIPVVIALFVRAAVIGLAIHDHANWSKIDQQLMDTFGQKELKTRWMELFPNQPRGKAILETWKNECTMRQDRDYQFRLTRRADVSSPNHYRQTPLNHAYDNPALPLCPFPAEQLPEWAENYQDMYVDRIGEHQQKQQNEIKELAKASGGKVVAFGQRKRKG</sequence>
<evidence type="ECO:0000313" key="3">
    <source>
        <dbReference type="Proteomes" id="UP000644756"/>
    </source>
</evidence>
<keyword evidence="1" id="KW-1133">Transmembrane helix</keyword>
<proteinExistence type="predicted"/>
<keyword evidence="1" id="KW-0472">Membrane</keyword>
<keyword evidence="3" id="KW-1185">Reference proteome</keyword>
<organism evidence="2 3">
    <name type="scientific">Paenibacillus abyssi</name>
    <dbReference type="NCBI Taxonomy" id="1340531"/>
    <lineage>
        <taxon>Bacteria</taxon>
        <taxon>Bacillati</taxon>
        <taxon>Bacillota</taxon>
        <taxon>Bacilli</taxon>
        <taxon>Bacillales</taxon>
        <taxon>Paenibacillaceae</taxon>
        <taxon>Paenibacillus</taxon>
    </lineage>
</organism>
<feature type="transmembrane region" description="Helical" evidence="1">
    <location>
        <begin position="168"/>
        <end position="189"/>
    </location>
</feature>
<accession>A0A917G1N0</accession>
<feature type="transmembrane region" description="Helical" evidence="1">
    <location>
        <begin position="12"/>
        <end position="29"/>
    </location>
</feature>
<dbReference type="EMBL" id="BMGR01000014">
    <property type="protein sequence ID" value="GGG18442.1"/>
    <property type="molecule type" value="Genomic_DNA"/>
</dbReference>
<dbReference type="RefSeq" id="WP_188532752.1">
    <property type="nucleotide sequence ID" value="NZ_BMGR01000014.1"/>
</dbReference>
<reference evidence="2" key="2">
    <citation type="submission" date="2020-09" db="EMBL/GenBank/DDBJ databases">
        <authorList>
            <person name="Sun Q."/>
            <person name="Zhou Y."/>
        </authorList>
    </citation>
    <scope>NUCLEOTIDE SEQUENCE</scope>
    <source>
        <strain evidence="2">CGMCC 1.12987</strain>
    </source>
</reference>
<name>A0A917G1N0_9BACL</name>
<reference evidence="2" key="1">
    <citation type="journal article" date="2014" name="Int. J. Syst. Evol. Microbiol.">
        <title>Complete genome sequence of Corynebacterium casei LMG S-19264T (=DSM 44701T), isolated from a smear-ripened cheese.</title>
        <authorList>
            <consortium name="US DOE Joint Genome Institute (JGI-PGF)"/>
            <person name="Walter F."/>
            <person name="Albersmeier A."/>
            <person name="Kalinowski J."/>
            <person name="Ruckert C."/>
        </authorList>
    </citation>
    <scope>NUCLEOTIDE SEQUENCE</scope>
    <source>
        <strain evidence="2">CGMCC 1.12987</strain>
    </source>
</reference>
<feature type="transmembrane region" description="Helical" evidence="1">
    <location>
        <begin position="201"/>
        <end position="220"/>
    </location>
</feature>
<gene>
    <name evidence="2" type="ORF">GCM10010916_39090</name>
</gene>